<accession>A0A5J5B5Z8</accession>
<dbReference type="AlphaFoldDB" id="A0A5J5B5Z8"/>
<protein>
    <submittedName>
        <fullName evidence="1">Uncharacterized protein</fullName>
    </submittedName>
</protein>
<keyword evidence="2" id="KW-1185">Reference proteome</keyword>
<name>A0A5J5B5Z8_9ASTE</name>
<evidence type="ECO:0000313" key="2">
    <source>
        <dbReference type="Proteomes" id="UP000325577"/>
    </source>
</evidence>
<dbReference type="EMBL" id="CM018038">
    <property type="protein sequence ID" value="KAA8538663.1"/>
    <property type="molecule type" value="Genomic_DNA"/>
</dbReference>
<evidence type="ECO:0000313" key="1">
    <source>
        <dbReference type="EMBL" id="KAA8538663.1"/>
    </source>
</evidence>
<proteinExistence type="predicted"/>
<reference evidence="1 2" key="1">
    <citation type="submission" date="2019-09" db="EMBL/GenBank/DDBJ databases">
        <title>A chromosome-level genome assembly of the Chinese tupelo Nyssa sinensis.</title>
        <authorList>
            <person name="Yang X."/>
            <person name="Kang M."/>
            <person name="Yang Y."/>
            <person name="Xiong H."/>
            <person name="Wang M."/>
            <person name="Zhang Z."/>
            <person name="Wang Z."/>
            <person name="Wu H."/>
            <person name="Ma T."/>
            <person name="Liu J."/>
            <person name="Xi Z."/>
        </authorList>
    </citation>
    <scope>NUCLEOTIDE SEQUENCE [LARGE SCALE GENOMIC DNA]</scope>
    <source>
        <strain evidence="1">J267</strain>
        <tissue evidence="1">Leaf</tissue>
    </source>
</reference>
<sequence>MCLYKSASCASQSCSAFTLLGKVSQQLISHHSQKLDLYYYNRLSATKYVLQKVSTGLFATVNLSFLLRNSDKFTKIMGFMRLEDVYDERRGRLHPNKQIIDDIGITTSWNSDQITVAGKFKPSFQIPEYALHLGRYASFPG</sequence>
<organism evidence="1 2">
    <name type="scientific">Nyssa sinensis</name>
    <dbReference type="NCBI Taxonomy" id="561372"/>
    <lineage>
        <taxon>Eukaryota</taxon>
        <taxon>Viridiplantae</taxon>
        <taxon>Streptophyta</taxon>
        <taxon>Embryophyta</taxon>
        <taxon>Tracheophyta</taxon>
        <taxon>Spermatophyta</taxon>
        <taxon>Magnoliopsida</taxon>
        <taxon>eudicotyledons</taxon>
        <taxon>Gunneridae</taxon>
        <taxon>Pentapetalae</taxon>
        <taxon>asterids</taxon>
        <taxon>Cornales</taxon>
        <taxon>Nyssaceae</taxon>
        <taxon>Nyssa</taxon>
    </lineage>
</organism>
<gene>
    <name evidence="1" type="ORF">F0562_028271</name>
</gene>
<dbReference type="Proteomes" id="UP000325577">
    <property type="component" value="Linkage Group LG15"/>
</dbReference>